<dbReference type="InterPro" id="IPR037214">
    <property type="entry name" value="TROVE_dom_sf"/>
</dbReference>
<keyword evidence="9" id="KW-1185">Reference proteome</keyword>
<dbReference type="PANTHER" id="PTHR14202:SF0">
    <property type="entry name" value="RNA-BINDING PROTEIN RO60"/>
    <property type="match status" value="1"/>
</dbReference>
<name>A0ABW7F510_9BURK</name>
<dbReference type="PANTHER" id="PTHR14202">
    <property type="entry name" value="60 KDA RIBONUCLEOPROTEIN SSA/RO"/>
    <property type="match status" value="1"/>
</dbReference>
<evidence type="ECO:0000313" key="9">
    <source>
        <dbReference type="Proteomes" id="UP001606210"/>
    </source>
</evidence>
<accession>A0ABW7F510</accession>
<sequence>MVNTQLFHTAKGALLPAATAVNQHGAPAYALSPRHQLAQLAATGCLNQTFYAAAESQLDAVLALAQQVEPAFVAKTAIYARQAGHMKDMPVLLAAQLAVRDVGLLAQVFGRLVDNGKLLRGFVQVLRSGQLGRKSLGTRPKKLVQQWLLSATEQQLLNAAVGTTPSLADVVKMVHPKPTEAWRAAWFAWLIGRAYDEAELPPLTAAFERFKRELAAGAVTEAPGLPFQLLTALPLTTAHWAQIARDGSWQMVRQNLNTFARQGVFGVDGMADLVANKLRNAEAVRRARVLPFQLLSAYKAAGDDVPAKVREALQEALDVALANVPVFEGRVVVCPDVSGSMSSPVTGHRGSATSTVRCIDVAALVAAAIRAKNGDARVLPFENDVVNVKLNPRDSVLTQAQALAAIGGGGTNCSAPLALLNRDKAKVDVVVFVSDNESWVDARRGATQMLVEWELLKQRNPQAKLICLDLQPNTTTQAAERADVMNVGGFSDAVFTTMARFAAGQTGAEHWVGEIDKIQLDPQ</sequence>
<gene>
    <name evidence="8" type="ORF">ACG00Y_10355</name>
</gene>
<evidence type="ECO:0000256" key="4">
    <source>
        <dbReference type="ARBA" id="ARBA00022723"/>
    </source>
</evidence>
<dbReference type="InterPro" id="IPR036465">
    <property type="entry name" value="vWFA_dom_sf"/>
</dbReference>
<organism evidence="8 9">
    <name type="scientific">Pelomonas parva</name>
    <dbReference type="NCBI Taxonomy" id="3299032"/>
    <lineage>
        <taxon>Bacteria</taxon>
        <taxon>Pseudomonadati</taxon>
        <taxon>Pseudomonadota</taxon>
        <taxon>Betaproteobacteria</taxon>
        <taxon>Burkholderiales</taxon>
        <taxon>Sphaerotilaceae</taxon>
        <taxon>Roseateles</taxon>
    </lineage>
</organism>
<protein>
    <submittedName>
        <fullName evidence="8">RNA-binding protein</fullName>
    </submittedName>
</protein>
<comment type="similarity">
    <text evidence="2">Belongs to the Ro 60 kDa family.</text>
</comment>
<keyword evidence="3" id="KW-0963">Cytoplasm</keyword>
<dbReference type="Proteomes" id="UP001606210">
    <property type="component" value="Unassembled WGS sequence"/>
</dbReference>
<comment type="caution">
    <text evidence="8">The sequence shown here is derived from an EMBL/GenBank/DDBJ whole genome shotgun (WGS) entry which is preliminary data.</text>
</comment>
<dbReference type="RefSeq" id="WP_394478484.1">
    <property type="nucleotide sequence ID" value="NZ_JBIGHV010000003.1"/>
</dbReference>
<dbReference type="InterPro" id="IPR056800">
    <property type="entry name" value="vWA_Ro60"/>
</dbReference>
<dbReference type="InterPro" id="IPR040322">
    <property type="entry name" value="TROVE2"/>
</dbReference>
<dbReference type="PROSITE" id="PS50988">
    <property type="entry name" value="TROVE"/>
    <property type="match status" value="1"/>
</dbReference>
<keyword evidence="6" id="KW-0687">Ribonucleoprotein</keyword>
<keyword evidence="5" id="KW-0694">RNA-binding</keyword>
<evidence type="ECO:0000313" key="8">
    <source>
        <dbReference type="EMBL" id="MFG6430317.1"/>
    </source>
</evidence>
<evidence type="ECO:0000256" key="2">
    <source>
        <dbReference type="ARBA" id="ARBA00007814"/>
    </source>
</evidence>
<dbReference type="SUPFAM" id="SSF140864">
    <property type="entry name" value="TROVE domain-like"/>
    <property type="match status" value="1"/>
</dbReference>
<proteinExistence type="inferred from homology"/>
<dbReference type="EMBL" id="JBIGHV010000003">
    <property type="protein sequence ID" value="MFG6430317.1"/>
    <property type="molecule type" value="Genomic_DNA"/>
</dbReference>
<evidence type="ECO:0000256" key="6">
    <source>
        <dbReference type="ARBA" id="ARBA00023274"/>
    </source>
</evidence>
<dbReference type="InterPro" id="IPR008858">
    <property type="entry name" value="TROVE_dom"/>
</dbReference>
<keyword evidence="4" id="KW-0479">Metal-binding</keyword>
<dbReference type="SUPFAM" id="SSF53300">
    <property type="entry name" value="vWA-like"/>
    <property type="match status" value="1"/>
</dbReference>
<comment type="subcellular location">
    <subcellularLocation>
        <location evidence="1">Cytoplasm</location>
    </subcellularLocation>
</comment>
<evidence type="ECO:0000256" key="5">
    <source>
        <dbReference type="ARBA" id="ARBA00022884"/>
    </source>
</evidence>
<evidence type="ECO:0000256" key="1">
    <source>
        <dbReference type="ARBA" id="ARBA00004496"/>
    </source>
</evidence>
<dbReference type="Pfam" id="PF25045">
    <property type="entry name" value="vWA_Ro60"/>
    <property type="match status" value="1"/>
</dbReference>
<evidence type="ECO:0000259" key="7">
    <source>
        <dbReference type="PROSITE" id="PS50988"/>
    </source>
</evidence>
<reference evidence="8 9" key="1">
    <citation type="submission" date="2024-08" db="EMBL/GenBank/DDBJ databases">
        <authorList>
            <person name="Lu H."/>
        </authorList>
    </citation>
    <scope>NUCLEOTIDE SEQUENCE [LARGE SCALE GENOMIC DNA]</scope>
    <source>
        <strain evidence="8 9">LYH14W</strain>
    </source>
</reference>
<dbReference type="Gene3D" id="3.40.50.410">
    <property type="entry name" value="von Willebrand factor, type A domain"/>
    <property type="match status" value="1"/>
</dbReference>
<feature type="domain" description="TROVE" evidence="7">
    <location>
        <begin position="20"/>
        <end position="329"/>
    </location>
</feature>
<evidence type="ECO:0000256" key="3">
    <source>
        <dbReference type="ARBA" id="ARBA00022490"/>
    </source>
</evidence>